<keyword evidence="2" id="KW-1185">Reference proteome</keyword>
<comment type="caution">
    <text evidence="1">The sequence shown here is derived from an EMBL/GenBank/DDBJ whole genome shotgun (WGS) entry which is preliminary data.</text>
</comment>
<organism evidence="1 2">
    <name type="scientific">Planoprotostelium fungivorum</name>
    <dbReference type="NCBI Taxonomy" id="1890364"/>
    <lineage>
        <taxon>Eukaryota</taxon>
        <taxon>Amoebozoa</taxon>
        <taxon>Evosea</taxon>
        <taxon>Variosea</taxon>
        <taxon>Cavosteliida</taxon>
        <taxon>Cavosteliaceae</taxon>
        <taxon>Planoprotostelium</taxon>
    </lineage>
</organism>
<accession>A0A2P6MX86</accession>
<dbReference type="EMBL" id="MDYQ01000336">
    <property type="protein sequence ID" value="PRP76314.1"/>
    <property type="molecule type" value="Genomic_DNA"/>
</dbReference>
<name>A0A2P6MX86_9EUKA</name>
<dbReference type="InParanoid" id="A0A2P6MX86"/>
<proteinExistence type="predicted"/>
<protein>
    <submittedName>
        <fullName evidence="1">Uncharacterized protein</fullName>
    </submittedName>
</protein>
<dbReference type="Proteomes" id="UP000241769">
    <property type="component" value="Unassembled WGS sequence"/>
</dbReference>
<gene>
    <name evidence="1" type="ORF">PROFUN_14420</name>
</gene>
<evidence type="ECO:0000313" key="2">
    <source>
        <dbReference type="Proteomes" id="UP000241769"/>
    </source>
</evidence>
<dbReference type="AlphaFoldDB" id="A0A2P6MX86"/>
<evidence type="ECO:0000313" key="1">
    <source>
        <dbReference type="EMBL" id="PRP76314.1"/>
    </source>
</evidence>
<sequence length="105" mass="12158">MHLPFASFKYRARKRLQMFCRGLPNRTQEASIQCKVTSTAYAIRSTNAFLYLQSQIVVKLQQIMDFASVVSTDLAFLSPFDYQPEKLYHLFSFQKLGLVGTPNWL</sequence>
<reference evidence="1 2" key="1">
    <citation type="journal article" date="2018" name="Genome Biol. Evol.">
        <title>Multiple Roots of Fruiting Body Formation in Amoebozoa.</title>
        <authorList>
            <person name="Hillmann F."/>
            <person name="Forbes G."/>
            <person name="Novohradska S."/>
            <person name="Ferling I."/>
            <person name="Riege K."/>
            <person name="Groth M."/>
            <person name="Westermann M."/>
            <person name="Marz M."/>
            <person name="Spaller T."/>
            <person name="Winckler T."/>
            <person name="Schaap P."/>
            <person name="Glockner G."/>
        </authorList>
    </citation>
    <scope>NUCLEOTIDE SEQUENCE [LARGE SCALE GENOMIC DNA]</scope>
    <source>
        <strain evidence="1 2">Jena</strain>
    </source>
</reference>